<dbReference type="InterPro" id="IPR023534">
    <property type="entry name" value="Rof/RNase_P-like"/>
</dbReference>
<dbReference type="Gene3D" id="2.30.30.210">
    <property type="entry name" value="Ribonuclease P/MRP, subunit p29"/>
    <property type="match status" value="1"/>
</dbReference>
<dbReference type="GeneID" id="30583475"/>
<dbReference type="RefSeq" id="WP_072561671.1">
    <property type="nucleotide sequence ID" value="NZ_CP017921.1"/>
</dbReference>
<protein>
    <recommendedName>
        <fullName evidence="6">Ribonuclease P protein component 1</fullName>
        <shortName evidence="6">RNase P component 1</shortName>
        <ecNumber evidence="6">3.1.26.5</ecNumber>
    </recommendedName>
    <alternativeName>
        <fullName evidence="6">Rpp29</fullName>
    </alternativeName>
</protein>
<dbReference type="InterPro" id="IPR036980">
    <property type="entry name" value="RNase_P/MRP_Rpp29_sf"/>
</dbReference>
<dbReference type="NCBIfam" id="NF046110">
    <property type="entry name" value="RNaseP1Mthb"/>
    <property type="match status" value="1"/>
</dbReference>
<evidence type="ECO:0000256" key="6">
    <source>
        <dbReference type="HAMAP-Rule" id="MF_00754"/>
    </source>
</evidence>
<dbReference type="EMBL" id="FNMU01000003">
    <property type="protein sequence ID" value="SDW53538.1"/>
    <property type="molecule type" value="Genomic_DNA"/>
</dbReference>
<accession>A0A1H2UCB5</accession>
<dbReference type="InterPro" id="IPR023538">
    <property type="entry name" value="RNP1"/>
</dbReference>
<dbReference type="GO" id="GO:0030677">
    <property type="term" value="C:ribonuclease P complex"/>
    <property type="evidence" value="ECO:0007669"/>
    <property type="project" value="UniProtKB-UniRule"/>
</dbReference>
<evidence type="ECO:0000256" key="4">
    <source>
        <dbReference type="ARBA" id="ARBA00022759"/>
    </source>
</evidence>
<keyword evidence="4 6" id="KW-0255">Endonuclease</keyword>
<keyword evidence="2 6" id="KW-0819">tRNA processing</keyword>
<evidence type="ECO:0000256" key="3">
    <source>
        <dbReference type="ARBA" id="ARBA00022722"/>
    </source>
</evidence>
<sequence length="102" mass="11393">MDISPQNLIYHELIGLMVEVVDSTNQYLAGINGKIVDETRNMLVIEVEDMYEKQVPKMGSTFVFHLPVGSGCSPATSVEVGGTLLLSQPENRTKNIRKLRMR</sequence>
<dbReference type="AlphaFoldDB" id="A0A1H2UCB5"/>
<gene>
    <name evidence="6" type="primary">rnp1</name>
    <name evidence="7" type="ORF">EFE40_03375</name>
    <name evidence="8" type="ORF">SAMN04515625_1136</name>
</gene>
<comment type="subunit">
    <text evidence="6">Consists of a catalytic RNA component and at least 4-5 protein subunits.</text>
</comment>
<dbReference type="SUPFAM" id="SSF101744">
    <property type="entry name" value="Rof/RNase P subunit-like"/>
    <property type="match status" value="1"/>
</dbReference>
<evidence type="ECO:0000313" key="7">
    <source>
        <dbReference type="EMBL" id="RNI09702.1"/>
    </source>
</evidence>
<dbReference type="Pfam" id="PF01868">
    <property type="entry name" value="RNase_P-MRP_p29"/>
    <property type="match status" value="1"/>
</dbReference>
<dbReference type="GO" id="GO:0003723">
    <property type="term" value="F:RNA binding"/>
    <property type="evidence" value="ECO:0007669"/>
    <property type="project" value="InterPro"/>
</dbReference>
<dbReference type="GO" id="GO:0005737">
    <property type="term" value="C:cytoplasm"/>
    <property type="evidence" value="ECO:0007669"/>
    <property type="project" value="UniProtKB-SubCell"/>
</dbReference>
<comment type="similarity">
    <text evidence="6">Belongs to the eukaryotic/archaeal RNase P protein component 1 family.</text>
</comment>
<proteinExistence type="inferred from homology"/>
<evidence type="ECO:0000256" key="2">
    <source>
        <dbReference type="ARBA" id="ARBA00022694"/>
    </source>
</evidence>
<dbReference type="Proteomes" id="UP000198669">
    <property type="component" value="Unassembled WGS sequence"/>
</dbReference>
<dbReference type="HAMAP" id="MF_00754">
    <property type="entry name" value="RNase_P_1"/>
    <property type="match status" value="1"/>
</dbReference>
<evidence type="ECO:0000313" key="8">
    <source>
        <dbReference type="EMBL" id="SDW53538.1"/>
    </source>
</evidence>
<keyword evidence="5 6" id="KW-0378">Hydrolase</keyword>
<name>A0A1H2UCB5_9EURY</name>
<reference evidence="8 9" key="1">
    <citation type="submission" date="2016-10" db="EMBL/GenBank/DDBJ databases">
        <authorList>
            <person name="de Groot N.N."/>
        </authorList>
    </citation>
    <scope>NUCLEOTIDE SEQUENCE [LARGE SCALE GENOMIC DNA]</scope>
    <source>
        <strain evidence="8 9">Z-7982</strain>
    </source>
</reference>
<evidence type="ECO:0000256" key="5">
    <source>
        <dbReference type="ARBA" id="ARBA00022801"/>
    </source>
</evidence>
<keyword evidence="1 6" id="KW-0963">Cytoplasm</keyword>
<comment type="catalytic activity">
    <reaction evidence="6">
        <text>Endonucleolytic cleavage of RNA, removing 5'-extranucleotides from tRNA precursor.</text>
        <dbReference type="EC" id="3.1.26.5"/>
    </reaction>
</comment>
<evidence type="ECO:0000313" key="9">
    <source>
        <dbReference type="Proteomes" id="UP000198669"/>
    </source>
</evidence>
<dbReference type="SMART" id="SM00538">
    <property type="entry name" value="POP4"/>
    <property type="match status" value="1"/>
</dbReference>
<comment type="function">
    <text evidence="6">Part of ribonuclease P, a protein complex that generates mature tRNA molecules by cleaving their 5'-ends.</text>
</comment>
<dbReference type="EMBL" id="RJJG01000003">
    <property type="protein sequence ID" value="RNI09702.1"/>
    <property type="molecule type" value="Genomic_DNA"/>
</dbReference>
<organism evidence="8 9">
    <name type="scientific">Methanohalophilus halophilus</name>
    <dbReference type="NCBI Taxonomy" id="2177"/>
    <lineage>
        <taxon>Archaea</taxon>
        <taxon>Methanobacteriati</taxon>
        <taxon>Methanobacteriota</taxon>
        <taxon>Stenosarchaea group</taxon>
        <taxon>Methanomicrobia</taxon>
        <taxon>Methanosarcinales</taxon>
        <taxon>Methanosarcinaceae</taxon>
        <taxon>Methanohalophilus</taxon>
    </lineage>
</organism>
<keyword evidence="3 6" id="KW-0540">Nuclease</keyword>
<dbReference type="OrthoDB" id="39019at2157"/>
<dbReference type="GO" id="GO:0004526">
    <property type="term" value="F:ribonuclease P activity"/>
    <property type="evidence" value="ECO:0007669"/>
    <property type="project" value="UniProtKB-UniRule"/>
</dbReference>
<dbReference type="GO" id="GO:0001682">
    <property type="term" value="P:tRNA 5'-leader removal"/>
    <property type="evidence" value="ECO:0007669"/>
    <property type="project" value="UniProtKB-UniRule"/>
</dbReference>
<reference evidence="7 10" key="2">
    <citation type="submission" date="2018-10" db="EMBL/GenBank/DDBJ databases">
        <title>Cultivation of a novel Methanohalophilus strain from Kebrit Deep of the Red Sea and a genomic comparison of members of the genus Methanohalophilus.</title>
        <authorList>
            <person name="Guan Y."/>
            <person name="Ngugi D.K."/>
            <person name="Stingl U."/>
        </authorList>
    </citation>
    <scope>NUCLEOTIDE SEQUENCE [LARGE SCALE GENOMIC DNA]</scope>
    <source>
        <strain evidence="7 10">DSM 3094</strain>
    </source>
</reference>
<dbReference type="InterPro" id="IPR002730">
    <property type="entry name" value="Rpp29/RNP1"/>
</dbReference>
<comment type="subcellular location">
    <subcellularLocation>
        <location evidence="6">Cytoplasm</location>
    </subcellularLocation>
</comment>
<dbReference type="EC" id="3.1.26.5" evidence="6"/>
<evidence type="ECO:0000256" key="1">
    <source>
        <dbReference type="ARBA" id="ARBA00022490"/>
    </source>
</evidence>
<dbReference type="Proteomes" id="UP000267921">
    <property type="component" value="Unassembled WGS sequence"/>
</dbReference>
<evidence type="ECO:0000313" key="10">
    <source>
        <dbReference type="Proteomes" id="UP000267921"/>
    </source>
</evidence>